<dbReference type="EMBL" id="UGXC01000002">
    <property type="protein sequence ID" value="SUG28849.1"/>
    <property type="molecule type" value="Genomic_DNA"/>
</dbReference>
<organism evidence="1 2">
    <name type="scientific">Salmonella enterica subsp. arizonae</name>
    <dbReference type="NCBI Taxonomy" id="59203"/>
    <lineage>
        <taxon>Bacteria</taxon>
        <taxon>Pseudomonadati</taxon>
        <taxon>Pseudomonadota</taxon>
        <taxon>Gammaproteobacteria</taxon>
        <taxon>Enterobacterales</taxon>
        <taxon>Enterobacteriaceae</taxon>
        <taxon>Salmonella</taxon>
    </lineage>
</organism>
<dbReference type="Proteomes" id="UP000255443">
    <property type="component" value="Unassembled WGS sequence"/>
</dbReference>
<sequence>MLKLMNKYNIQPQEDSALLTDEGKLDLRGANLTHKDFNGEDLSHIDAL</sequence>
<accession>A0A379SGZ0</accession>
<protein>
    <submittedName>
        <fullName evidence="1">Effector protein PipB</fullName>
    </submittedName>
</protein>
<evidence type="ECO:0000313" key="2">
    <source>
        <dbReference type="Proteomes" id="UP000255443"/>
    </source>
</evidence>
<dbReference type="AlphaFoldDB" id="A0A379SGZ0"/>
<reference evidence="1 2" key="1">
    <citation type="submission" date="2018-06" db="EMBL/GenBank/DDBJ databases">
        <authorList>
            <consortium name="Pathogen Informatics"/>
            <person name="Doyle S."/>
        </authorList>
    </citation>
    <scope>NUCLEOTIDE SEQUENCE [LARGE SCALE GENOMIC DNA]</scope>
    <source>
        <strain evidence="1 2">NCTC7303</strain>
    </source>
</reference>
<gene>
    <name evidence="1" type="ORF">NCTC7303_00995</name>
</gene>
<name>A0A379SGZ0_SALER</name>
<evidence type="ECO:0000313" key="1">
    <source>
        <dbReference type="EMBL" id="SUG28849.1"/>
    </source>
</evidence>
<proteinExistence type="predicted"/>